<dbReference type="EMBL" id="CAXAMM010001653">
    <property type="protein sequence ID" value="CAK8992839.1"/>
    <property type="molecule type" value="Genomic_DNA"/>
</dbReference>
<accession>A0ABP0HUM0</accession>
<keyword evidence="3" id="KW-1185">Reference proteome</keyword>
<evidence type="ECO:0000256" key="1">
    <source>
        <dbReference type="SAM" id="MobiDB-lite"/>
    </source>
</evidence>
<feature type="compositionally biased region" description="Low complexity" evidence="1">
    <location>
        <begin position="365"/>
        <end position="379"/>
    </location>
</feature>
<organism evidence="2 3">
    <name type="scientific">Durusdinium trenchii</name>
    <dbReference type="NCBI Taxonomy" id="1381693"/>
    <lineage>
        <taxon>Eukaryota</taxon>
        <taxon>Sar</taxon>
        <taxon>Alveolata</taxon>
        <taxon>Dinophyceae</taxon>
        <taxon>Suessiales</taxon>
        <taxon>Symbiodiniaceae</taxon>
        <taxon>Durusdinium</taxon>
    </lineage>
</organism>
<comment type="caution">
    <text evidence="2">The sequence shown here is derived from an EMBL/GenBank/DDBJ whole genome shotgun (WGS) entry which is preliminary data.</text>
</comment>
<evidence type="ECO:0000313" key="2">
    <source>
        <dbReference type="EMBL" id="CAK8992839.1"/>
    </source>
</evidence>
<gene>
    <name evidence="2" type="ORF">SCF082_LOCUS3240</name>
</gene>
<sequence length="453" mass="49996">MFEDHTKTLDSDESRPKTVLDDLLASIVFAEQVVAQVYERQGLEQTQSSKEALQKTKTYVLSIFMELVLNVTAKSVSINGKNFRIYSALRFELMAFVINSHIQIAADSIETSRPGSHSSGFVKSDPIALAEKLCSRLVNAPVKEIIHDEEDEGVVRIAQFMLNNASNSPRATLEKFLSSEMSLPFGMLSVHRELWLGFTNIPEMSNATLVDFFNMVQTTLQQALLPQWIGFAADCAEQYVWQSNTRLTEFICLRMRALQHLVRQALQASNKFDALDTLVKAGFKMFGAMSSEIGKDSASMQLFAAIDLITSSTDSWASLWADAFTHAHSPDEVVKYIMSKLKLKDTDFSKFDIGSVSKTKESAPNDKATAAAASAGPPHADGEVKAEQVEGDAPQAQEETTKHGTTTCPLVDLYLYKEKDSNVMSDSEDAKALGLTSLSTLDIMLLKSQMEAL</sequence>
<proteinExistence type="predicted"/>
<dbReference type="Proteomes" id="UP001642464">
    <property type="component" value="Unassembled WGS sequence"/>
</dbReference>
<evidence type="ECO:0000313" key="3">
    <source>
        <dbReference type="Proteomes" id="UP001642464"/>
    </source>
</evidence>
<feature type="region of interest" description="Disordered" evidence="1">
    <location>
        <begin position="358"/>
        <end position="404"/>
    </location>
</feature>
<protein>
    <submittedName>
        <fullName evidence="2">Uncharacterized protein</fullName>
    </submittedName>
</protein>
<reference evidence="2 3" key="1">
    <citation type="submission" date="2024-02" db="EMBL/GenBank/DDBJ databases">
        <authorList>
            <person name="Chen Y."/>
            <person name="Shah S."/>
            <person name="Dougan E. K."/>
            <person name="Thang M."/>
            <person name="Chan C."/>
        </authorList>
    </citation>
    <scope>NUCLEOTIDE SEQUENCE [LARGE SCALE GENOMIC DNA]</scope>
</reference>
<name>A0ABP0HUM0_9DINO</name>
<feature type="non-terminal residue" evidence="2">
    <location>
        <position position="453"/>
    </location>
</feature>